<dbReference type="NCBIfam" id="TIGR01378">
    <property type="entry name" value="thi_PPkinase"/>
    <property type="match status" value="1"/>
</dbReference>
<comment type="caution">
    <text evidence="7">The sequence shown here is derived from an EMBL/GenBank/DDBJ whole genome shotgun (WGS) entry which is preliminary data.</text>
</comment>
<dbReference type="GO" id="GO:0016301">
    <property type="term" value="F:kinase activity"/>
    <property type="evidence" value="ECO:0007669"/>
    <property type="project" value="UniProtKB-KW"/>
</dbReference>
<evidence type="ECO:0000259" key="6">
    <source>
        <dbReference type="SMART" id="SM00983"/>
    </source>
</evidence>
<dbReference type="InterPro" id="IPR053149">
    <property type="entry name" value="TPK"/>
</dbReference>
<dbReference type="EC" id="2.7.6.2" evidence="5"/>
<dbReference type="Gene3D" id="3.40.50.10240">
    <property type="entry name" value="Thiamin pyrophosphokinase, catalytic domain"/>
    <property type="match status" value="1"/>
</dbReference>
<dbReference type="GO" id="GO:0005524">
    <property type="term" value="F:ATP binding"/>
    <property type="evidence" value="ECO:0007669"/>
    <property type="project" value="UniProtKB-KW"/>
</dbReference>
<proteinExistence type="predicted"/>
<evidence type="ECO:0000313" key="8">
    <source>
        <dbReference type="Proteomes" id="UP001144204"/>
    </source>
</evidence>
<keyword evidence="1" id="KW-0808">Transferase</keyword>
<dbReference type="Pfam" id="PF04265">
    <property type="entry name" value="TPK_B1_binding"/>
    <property type="match status" value="1"/>
</dbReference>
<dbReference type="RefSeq" id="WP_286136276.1">
    <property type="nucleotide sequence ID" value="NZ_BRPL01000002.1"/>
</dbReference>
<dbReference type="PANTHER" id="PTHR41299:SF1">
    <property type="entry name" value="THIAMINE PYROPHOSPHOKINASE"/>
    <property type="match status" value="1"/>
</dbReference>
<dbReference type="AlphaFoldDB" id="A0A9W6B1J6"/>
<dbReference type="GO" id="GO:0004788">
    <property type="term" value="F:thiamine diphosphokinase activity"/>
    <property type="evidence" value="ECO:0007669"/>
    <property type="project" value="UniProtKB-UniRule"/>
</dbReference>
<dbReference type="EMBL" id="BRPL01000002">
    <property type="protein sequence ID" value="GLB46815.1"/>
    <property type="molecule type" value="Genomic_DNA"/>
</dbReference>
<dbReference type="SUPFAM" id="SSF63999">
    <property type="entry name" value="Thiamin pyrophosphokinase, catalytic domain"/>
    <property type="match status" value="1"/>
</dbReference>
<organism evidence="7 8">
    <name type="scientific">Philodulcilactobacillus myokoensis</name>
    <dbReference type="NCBI Taxonomy" id="2929573"/>
    <lineage>
        <taxon>Bacteria</taxon>
        <taxon>Bacillati</taxon>
        <taxon>Bacillota</taxon>
        <taxon>Bacilli</taxon>
        <taxon>Lactobacillales</taxon>
        <taxon>Lactobacillaceae</taxon>
        <taxon>Philodulcilactobacillus</taxon>
    </lineage>
</organism>
<evidence type="ECO:0000256" key="5">
    <source>
        <dbReference type="NCBIfam" id="TIGR01378"/>
    </source>
</evidence>
<dbReference type="Pfam" id="PF04263">
    <property type="entry name" value="TPK_catalytic"/>
    <property type="match status" value="1"/>
</dbReference>
<evidence type="ECO:0000256" key="2">
    <source>
        <dbReference type="ARBA" id="ARBA00022741"/>
    </source>
</evidence>
<dbReference type="InterPro" id="IPR006282">
    <property type="entry name" value="Thi_PPkinase"/>
</dbReference>
<dbReference type="CDD" id="cd07995">
    <property type="entry name" value="TPK"/>
    <property type="match status" value="1"/>
</dbReference>
<evidence type="ECO:0000313" key="7">
    <source>
        <dbReference type="EMBL" id="GLB46815.1"/>
    </source>
</evidence>
<evidence type="ECO:0000256" key="4">
    <source>
        <dbReference type="ARBA" id="ARBA00022840"/>
    </source>
</evidence>
<feature type="domain" description="Thiamin pyrophosphokinase thiamin-binding" evidence="6">
    <location>
        <begin position="145"/>
        <end position="207"/>
    </location>
</feature>
<accession>A0A9W6B1J6</accession>
<dbReference type="InterPro" id="IPR036759">
    <property type="entry name" value="TPK_catalytic_sf"/>
</dbReference>
<evidence type="ECO:0000256" key="1">
    <source>
        <dbReference type="ARBA" id="ARBA00022679"/>
    </source>
</evidence>
<keyword evidence="4" id="KW-0067">ATP-binding</keyword>
<dbReference type="GO" id="GO:0006772">
    <property type="term" value="P:thiamine metabolic process"/>
    <property type="evidence" value="ECO:0007669"/>
    <property type="project" value="UniProtKB-UniRule"/>
</dbReference>
<evidence type="ECO:0000256" key="3">
    <source>
        <dbReference type="ARBA" id="ARBA00022777"/>
    </source>
</evidence>
<keyword evidence="3" id="KW-0418">Kinase</keyword>
<dbReference type="InterPro" id="IPR007371">
    <property type="entry name" value="TPK_catalytic"/>
</dbReference>
<reference evidence="7" key="1">
    <citation type="submission" date="2022-07" db="EMBL/GenBank/DDBJ databases">
        <authorList>
            <person name="Kouya T."/>
            <person name="Ishiyama Y."/>
        </authorList>
    </citation>
    <scope>NUCLEOTIDE SEQUENCE</scope>
    <source>
        <strain evidence="7">WR16-4</strain>
    </source>
</reference>
<dbReference type="SMART" id="SM00983">
    <property type="entry name" value="TPK_B1_binding"/>
    <property type="match status" value="1"/>
</dbReference>
<dbReference type="PANTHER" id="PTHR41299">
    <property type="entry name" value="THIAMINE PYROPHOSPHOKINASE"/>
    <property type="match status" value="1"/>
</dbReference>
<dbReference type="Proteomes" id="UP001144204">
    <property type="component" value="Unassembled WGS sequence"/>
</dbReference>
<keyword evidence="2" id="KW-0547">Nucleotide-binding</keyword>
<gene>
    <name evidence="7" type="primary">tpk</name>
    <name evidence="7" type="ORF">WR164_07940</name>
</gene>
<sequence>MTTVNLLVGGPTEFWPTSLKKHQFNGKWVGADRGNLRLIKMGITPSIAIGDFDSMNQDELNLVKHHVKTIISSSPIKDDTDTELGLKITMDHFNFDQINIFGATGGRIDHFLTNLFMMLEPRFRPIVPKVKIIDNQNTINFYLPGKHFIDKENDKHYLAFVPLETMHLTLNDEKYRLNHRLVKYPTSYSSNEFIGQRNHFEFDHGILCVIQSKDK</sequence>
<dbReference type="InterPro" id="IPR007373">
    <property type="entry name" value="Thiamin_PyroPKinase_B1-bd"/>
</dbReference>
<dbReference type="GO" id="GO:0009229">
    <property type="term" value="P:thiamine diphosphate biosynthetic process"/>
    <property type="evidence" value="ECO:0007669"/>
    <property type="project" value="InterPro"/>
</dbReference>
<reference evidence="7" key="2">
    <citation type="journal article" date="2023" name="PLoS ONE">
        <title>Philodulcilactobacillus myokoensis gen. nov., sp. nov., a fructophilic, acidophilic, and agar-phobic lactic acid bacterium isolated from fermented vegetable extracts.</title>
        <authorList>
            <person name="Kouya T."/>
            <person name="Ishiyama Y."/>
            <person name="Ohashi S."/>
            <person name="Kumakubo R."/>
            <person name="Yamazaki T."/>
            <person name="Otaki T."/>
        </authorList>
    </citation>
    <scope>NUCLEOTIDE SEQUENCE</scope>
    <source>
        <strain evidence="7">WR16-4</strain>
    </source>
</reference>
<keyword evidence="8" id="KW-1185">Reference proteome</keyword>
<protein>
    <recommendedName>
        <fullName evidence="5">Thiamine diphosphokinase</fullName>
        <ecNumber evidence="5">2.7.6.2</ecNumber>
    </recommendedName>
</protein>
<dbReference type="GO" id="GO:0030975">
    <property type="term" value="F:thiamine binding"/>
    <property type="evidence" value="ECO:0007669"/>
    <property type="project" value="InterPro"/>
</dbReference>
<name>A0A9W6B1J6_9LACO</name>